<dbReference type="GO" id="GO:0005524">
    <property type="term" value="F:ATP binding"/>
    <property type="evidence" value="ECO:0007669"/>
    <property type="project" value="UniProtKB-KW"/>
</dbReference>
<evidence type="ECO:0000259" key="16">
    <source>
        <dbReference type="Pfam" id="PF01326"/>
    </source>
</evidence>
<evidence type="ECO:0000256" key="12">
    <source>
        <dbReference type="ARBA" id="ARBA00022842"/>
    </source>
</evidence>
<dbReference type="Proteomes" id="UP000886885">
    <property type="component" value="Chromosome 8D"/>
</dbReference>
<evidence type="ECO:0000256" key="5">
    <source>
        <dbReference type="ARBA" id="ARBA00022528"/>
    </source>
</evidence>
<evidence type="ECO:0000256" key="2">
    <source>
        <dbReference type="ARBA" id="ARBA00004229"/>
    </source>
</evidence>
<dbReference type="Pfam" id="PF23166">
    <property type="entry name" value="Ig_N_CWD1"/>
    <property type="match status" value="5"/>
</dbReference>
<evidence type="ECO:0000256" key="8">
    <source>
        <dbReference type="ARBA" id="ARBA00022723"/>
    </source>
</evidence>
<evidence type="ECO:0000256" key="10">
    <source>
        <dbReference type="ARBA" id="ARBA00022777"/>
    </source>
</evidence>
<feature type="domain" description="DUF7067" evidence="19">
    <location>
        <begin position="1684"/>
        <end position="1753"/>
    </location>
</feature>
<dbReference type="EC" id="2.7.9.4" evidence="15"/>
<feature type="domain" description="DUF7067" evidence="19">
    <location>
        <begin position="320"/>
        <end position="389"/>
    </location>
</feature>
<keyword evidence="8" id="KW-0479">Metal-binding</keyword>
<dbReference type="OrthoDB" id="6123450at2759"/>
<name>A0A8X8CSA7_POPTO</name>
<reference evidence="20" key="1">
    <citation type="journal article" date="2020" name="bioRxiv">
        <title>Hybrid origin of Populus tomentosa Carr. identified through genome sequencing and phylogenomic analysis.</title>
        <authorList>
            <person name="An X."/>
            <person name="Gao K."/>
            <person name="Chen Z."/>
            <person name="Li J."/>
            <person name="Yang X."/>
            <person name="Yang X."/>
            <person name="Zhou J."/>
            <person name="Guo T."/>
            <person name="Zhao T."/>
            <person name="Huang S."/>
            <person name="Miao D."/>
            <person name="Khan W.U."/>
            <person name="Rao P."/>
            <person name="Ye M."/>
            <person name="Lei B."/>
            <person name="Liao W."/>
            <person name="Wang J."/>
            <person name="Ji L."/>
            <person name="Li Y."/>
            <person name="Guo B."/>
            <person name="Mustafa N.S."/>
            <person name="Li S."/>
            <person name="Yun Q."/>
            <person name="Keller S.R."/>
            <person name="Mao J."/>
            <person name="Zhang R."/>
            <person name="Strauss S.H."/>
        </authorList>
    </citation>
    <scope>NUCLEOTIDE SEQUENCE</scope>
    <source>
        <strain evidence="20">GM15</strain>
        <tissue evidence="20">Leaf</tissue>
    </source>
</reference>
<feature type="domain" description="DUF7067" evidence="19">
    <location>
        <begin position="409"/>
        <end position="464"/>
    </location>
</feature>
<comment type="caution">
    <text evidence="20">The sequence shown here is derived from an EMBL/GenBank/DDBJ whole genome shotgun (WGS) entry which is preliminary data.</text>
</comment>
<comment type="similarity">
    <text evidence="3">Belongs to the PEP-utilizing enzyme family.</text>
</comment>
<evidence type="ECO:0000256" key="15">
    <source>
        <dbReference type="ARBA" id="ARBA00066331"/>
    </source>
</evidence>
<keyword evidence="12" id="KW-0460">Magnesium</keyword>
<comment type="subunit">
    <text evidence="4">Homodimer.</text>
</comment>
<evidence type="ECO:0000256" key="11">
    <source>
        <dbReference type="ARBA" id="ARBA00022840"/>
    </source>
</evidence>
<protein>
    <recommendedName>
        <fullName evidence="15">alpha-glucan, water dikinase</fullName>
        <ecNumber evidence="15">2.7.9.4</ecNumber>
    </recommendedName>
</protein>
<organism evidence="20 21">
    <name type="scientific">Populus tomentosa</name>
    <name type="common">Chinese white poplar</name>
    <dbReference type="NCBI Taxonomy" id="118781"/>
    <lineage>
        <taxon>Eukaryota</taxon>
        <taxon>Viridiplantae</taxon>
        <taxon>Streptophyta</taxon>
        <taxon>Embryophyta</taxon>
        <taxon>Tracheophyta</taxon>
        <taxon>Spermatophyta</taxon>
        <taxon>Magnoliopsida</taxon>
        <taxon>eudicotyledons</taxon>
        <taxon>Gunneridae</taxon>
        <taxon>Pentapetalae</taxon>
        <taxon>rosids</taxon>
        <taxon>fabids</taxon>
        <taxon>Malpighiales</taxon>
        <taxon>Salicaceae</taxon>
        <taxon>Saliceae</taxon>
        <taxon>Populus</taxon>
    </lineage>
</organism>
<evidence type="ECO:0000256" key="9">
    <source>
        <dbReference type="ARBA" id="ARBA00022741"/>
    </source>
</evidence>
<gene>
    <name evidence="20" type="ORF">POTOM_032207</name>
</gene>
<dbReference type="GO" id="GO:0050521">
    <property type="term" value="F:alpha-glucan, water dikinase activity"/>
    <property type="evidence" value="ECO:0007669"/>
    <property type="project" value="UniProtKB-EC"/>
</dbReference>
<evidence type="ECO:0000259" key="19">
    <source>
        <dbReference type="Pfam" id="PF23229"/>
    </source>
</evidence>
<keyword evidence="7" id="KW-0808">Transferase</keyword>
<dbReference type="FunFam" id="3.30.1490.20:FF:000033">
    <property type="entry name" value="alpha-glucan water dikinase, chloroplastic isoform X2"/>
    <property type="match status" value="2"/>
</dbReference>
<evidence type="ECO:0000256" key="4">
    <source>
        <dbReference type="ARBA" id="ARBA00011738"/>
    </source>
</evidence>
<proteinExistence type="inferred from homology"/>
<dbReference type="EMBL" id="JAAWWB010000016">
    <property type="protein sequence ID" value="KAG6764724.1"/>
    <property type="molecule type" value="Genomic_DNA"/>
</dbReference>
<evidence type="ECO:0000256" key="7">
    <source>
        <dbReference type="ARBA" id="ARBA00022679"/>
    </source>
</evidence>
<feature type="domain" description="Alpha-glucan water dikinase-like N-terminal Ig-like" evidence="18">
    <location>
        <begin position="543"/>
        <end position="662"/>
    </location>
</feature>
<evidence type="ECO:0000256" key="3">
    <source>
        <dbReference type="ARBA" id="ARBA00007837"/>
    </source>
</evidence>
<dbReference type="PANTHER" id="PTHR46999:SF1">
    <property type="entry name" value="ALPHA-GLUCAN WATER DIKINASE 1, CHLOROPLASTIC"/>
    <property type="match status" value="1"/>
</dbReference>
<evidence type="ECO:0000256" key="14">
    <source>
        <dbReference type="ARBA" id="ARBA00023277"/>
    </source>
</evidence>
<feature type="domain" description="Pyruvate phosphate dikinase AMP/ATP-binding" evidence="16">
    <location>
        <begin position="2750"/>
        <end position="2826"/>
    </location>
</feature>
<dbReference type="Pfam" id="PF23229">
    <property type="entry name" value="DUF7067"/>
    <property type="match status" value="4"/>
</dbReference>
<feature type="domain" description="Alpha-glucan water dikinase phosphohistidine-like" evidence="17">
    <location>
        <begin position="2492"/>
        <end position="2597"/>
    </location>
</feature>
<feature type="domain" description="Alpha-glucan water dikinase phosphohistidine-like" evidence="17">
    <location>
        <begin position="1056"/>
        <end position="1161"/>
    </location>
</feature>
<feature type="domain" description="DUF7067" evidence="19">
    <location>
        <begin position="1773"/>
        <end position="1828"/>
    </location>
</feature>
<keyword evidence="21" id="KW-1185">Reference proteome</keyword>
<evidence type="ECO:0000256" key="13">
    <source>
        <dbReference type="ARBA" id="ARBA00022946"/>
    </source>
</evidence>
<keyword evidence="10" id="KW-0418">Kinase</keyword>
<sequence>MLLITYTELSKAEQSQILLDLDWGENSSDEVERVSADTEIHGESNIRVSENNGDRVHENSENYGVNEIDSEIHGERNLRISDSREFHGDSDEMVSENDARVSDAREIDTRVNELQGRARVSEFEGEEGESSNMFNDDAERLSARRSSRFYGNDLKLRRSESGIGGSRRSVIFTPGAVLAMQPSSELAGKFNLDGNIEMQVFVSNSSAASIAQINIQVTYSSDSLLLHWGAIRDRKEKWVLPSRQPNGTKNYKNRALRSPFIKSGSNSYISIAIDDPATQAIEFLVVDEAKNKWFKNNGQNFHIKLPMREKLIIPNVSVPEELVQIQAYLRWERKGKQMYTPEQEKASIKQLFNYKDKRSEEYESARFELLEEVARGTSIEDLRAKLTNKNDRCEIKEPSVSKIKNRIPDDLVQIQAYIRWEKAGKPNYSPEQQLREFEKAREELQTELYKGVSIDKIQKKITKGEIKTEESKQLQNKRYFSNERIQRKKWDMMQLVNKHAANSVEDKVSKSAEGKASVESKVLKAVELFAKKKEEHDGGAVLNKKIFKLADKELLVLVTKPGGKVKVHLATDLEQPVTLHWALSKKAGEWLEPPPNVLPPGSISLQVAAETQLKNESSTEFSYQVQSFEMEIEKDTFIGMPFVLLSNGRWIKNNGSDFYIEFGRGSKHVQKDAGDGIGTAKALLDKIAKMEREAQKSFMHSLWHATATPIDYRMKTCRRNVNDQNESSESSLLLHNFTDLTYSILRPDLMDQAKDAGELGLAGIFVWMRFMATRQLIWNKTTTSNHGYLCKQSTASGALENDYVHVGRGGEGMWDNRNNDCKGGMMEEWHQKLHNNTSPDDVIICQCWWASMIYSSYSWVVKKQHLDSEGQGFMVGVQTNPVPGLPSGFPELLKFVLEHIEDKNVEALLEGLLEARQELRTLLFKSKDRLKDLLFLDIALDSTVRTVIERGYEELNNARPEGWKHALSMSNSKSDHWALFSKSVLDRTRLALASKAEWYQNVLQPSAEYLGSLLGVDQWALNIFTEEIIRAGSAAALSTLLNRLDPILRQTAHLGSWQVISPVEAVGYVVAVDELLTVQNKTYKLPTILVAKRVKGEEEIPDGTVAVLTPDMPDVLSHVSVCFATCFDPDILADLRAYEGKLLHLKPTLADIAYSELKEGKLADSSSTNLKEVSPSPIKLVRKQFSGRYAISSEEFSSEMVRLTKWDIIYVGAKSRNISYLKGKVPSWIGIPTSVALPFGVFEKFSMSKIDLTSWLSSDIDCKMGRCYCIFLESLDVEENSYFFCPSLISLANSKILLDVQYELITKINYYQYLNEDDLKLHNGQQQFSFLSASEEESSALGQIRHTVLQLAAPPQLVQELKTKMQSSGMPWPGDEGERRWEQAWMAIKKVWASKWNERAYFSTRKVKLDHDYLCMAVLVQEVINADYALLFIQPIHLRGIHLRYMLRWVKGLGETLVGAYPGRALSFICKKNDLNTPLNWIYAIDDISTVLKAPQFFLLCLPFCTYNFDNAAEFASSSEFRASKQARFFWNFCKIFFKAARRSSRFYGNDLKLRRSESGIGGSRRSVIFTPGAVLAMQPSSELAGKFNLDGNIEMQVFVSNSSAASIAQINIQVTYSSDSLLLHWGAIRDRKDIAIDDPATQAIEFLVVDEAKNKWFKNNGQNFHIKLPMREKLIIPNVSVPEELVQIQAYLRWERKGKQMYTPEQEKASIKQLFNYKDKRSEEYESARFELLEEVARGTSIEDLRAKLTNKNDRCEIKEPSVSKIKNRIPDDLVQIQAYIRWEKAGKPNYSPEQQLREFEKAREELQTELYKGVSIDKIQKKITKGEIKTEESKQLQNKRYFSNERIQRKKWDMMQLVNKHAANSVEDKVSKSAEGKASVESKVLKAVELFAKKKEEHDGGAVLNKKIFKLADKELLVLVTKPGGKVKVHLATDLEQPVTLHWALSKKAGEWLEPPPNVLPPGSISLQVAAETQLKNESSTEFSYQVQSFEMEIEKDTFIGMPFVLLSNGRWIKNNGSDFYIEFGRGSKHVQKDAGDGIGTAKALLDKIAKMEREAQKSFMHRFNIAADLMDQAKDAGELGLAGIFVWMRFMATRQLIWNKNYNIKPREISKAQDRLTNLVQDIYANNPQHRELLRMIMSTVGRGGEGDVGQRIRDEILVIQRNNDCKGGMMEEWHQKLHNNTSPDDVIICQALIDYIKSDFNISVYWKTLNDNGITKERLLSYDRAIHSEPNFRRDQRDGLLRDLGNYMRTLKTVHSGADLDSAIGNCMGYRSEGQGFMVGVQTNPVPGLPSGFPELLKFVLEHIEDKNVEALLEGLLEARQELRTLLFKSKDRLKDLLFLDIALDSTVRTVIERGYEELNNARPEKIMYFITLVLENLALSSDDNEDLIYCLKGWKHALSMSNSKSDHWALFSKSVLDRTRLALASKAEWYQNVLQPSAEYLGSLLGVDQWALNIFTEEIIRAGSAAALSTLLNRLDPILRQTAHLGSWQVISPVEAVGYVVAVDELLTVQNKTYKLPTILVAKRVKGEEEIPDGTVAVLTPDMPDVLSHVSVCFATCFDPDILADLRAYEGKLLHLKPTLADIAYSELKEGKLADSSSTNLKEVSPSPIKLVRKQFSGRYAISSEEFSSEMVRLTKWDIIYVGAKSRNISYLKGKVPSWIGIPTSVALPFGVFEKVLNEDLNWEVANKLQLLKKNLAEESSALGQIRHTVLQLAAPPQLVQELKTKMQSSGMPWPGDEGERRWEQAWMAIKKVWASKWNERAYFSTRKVKLDHDYLCMAVLVQEVINADYAFVIHTTNPSSGDSSEIYAEVVKGLGETLVGAYPGRALSFICKKNDLNTPLVLGYPSKPIGLFTKRSIIFRSDSNGEDLEGYAGAGLYDSVLMDEEEKVVLDYSSDPLITDDNFRRTILSSIARAGSAIEELYGSPQDIEGVIRDGKVYVVQTRPQM</sequence>
<feature type="domain" description="Alpha-glucan water dikinase-like N-terminal Ig-like" evidence="18">
    <location>
        <begin position="1635"/>
        <end position="1669"/>
    </location>
</feature>
<dbReference type="GO" id="GO:0046872">
    <property type="term" value="F:metal ion binding"/>
    <property type="evidence" value="ECO:0007669"/>
    <property type="project" value="UniProtKB-KW"/>
</dbReference>
<comment type="subcellular location">
    <subcellularLocation>
        <location evidence="2">Plastid</location>
        <location evidence="2">Chloroplast</location>
    </subcellularLocation>
</comment>
<dbReference type="GO" id="GO:0009507">
    <property type="term" value="C:chloroplast"/>
    <property type="evidence" value="ECO:0007669"/>
    <property type="project" value="UniProtKB-SubCell"/>
</dbReference>
<keyword evidence="5" id="KW-0150">Chloroplast</keyword>
<evidence type="ECO:0000256" key="1">
    <source>
        <dbReference type="ARBA" id="ARBA00001946"/>
    </source>
</evidence>
<feature type="domain" description="Alpha-glucan water dikinase-like N-terminal Ig-like" evidence="18">
    <location>
        <begin position="1907"/>
        <end position="2026"/>
    </location>
</feature>
<feature type="domain" description="Alpha-glucan water dikinase-like N-terminal Ig-like" evidence="18">
    <location>
        <begin position="187"/>
        <end position="305"/>
    </location>
</feature>
<dbReference type="Pfam" id="PF01326">
    <property type="entry name" value="PPDK_N"/>
    <property type="match status" value="1"/>
</dbReference>
<dbReference type="PANTHER" id="PTHR46999">
    <property type="entry name" value="ALPHA-GLUCAN WATER DIKINASE 1, CHLOROPLASTIC-RELATED"/>
    <property type="match status" value="1"/>
</dbReference>
<evidence type="ECO:0000259" key="18">
    <source>
        <dbReference type="Pfam" id="PF23166"/>
    </source>
</evidence>
<dbReference type="InterPro" id="IPR002192">
    <property type="entry name" value="PPDK_AMP/ATP-bd"/>
</dbReference>
<keyword evidence="9" id="KW-0547">Nucleotide-binding</keyword>
<evidence type="ECO:0000313" key="20">
    <source>
        <dbReference type="EMBL" id="KAG6764724.1"/>
    </source>
</evidence>
<keyword evidence="6" id="KW-0934">Plastid</keyword>
<accession>A0A8X8CSA7</accession>
<dbReference type="InterPro" id="IPR054481">
    <property type="entry name" value="GWD1_pHisD"/>
</dbReference>
<keyword evidence="13" id="KW-0809">Transit peptide</keyword>
<dbReference type="Pfam" id="PF22973">
    <property type="entry name" value="GWD1_pHisD"/>
    <property type="match status" value="2"/>
</dbReference>
<feature type="domain" description="Alpha-glucan water dikinase-like N-terminal Ig-like" evidence="18">
    <location>
        <begin position="1585"/>
        <end position="1633"/>
    </location>
</feature>
<evidence type="ECO:0000313" key="21">
    <source>
        <dbReference type="Proteomes" id="UP000886885"/>
    </source>
</evidence>
<keyword evidence="14" id="KW-0119">Carbohydrate metabolism</keyword>
<keyword evidence="11" id="KW-0067">ATP-binding</keyword>
<evidence type="ECO:0000259" key="17">
    <source>
        <dbReference type="Pfam" id="PF22973"/>
    </source>
</evidence>
<evidence type="ECO:0000256" key="6">
    <source>
        <dbReference type="ARBA" id="ARBA00022640"/>
    </source>
</evidence>
<dbReference type="InterPro" id="IPR055495">
    <property type="entry name" value="CWD_DUF7067"/>
</dbReference>
<dbReference type="InterPro" id="IPR056301">
    <property type="entry name" value="GWD-like_N_Ig"/>
</dbReference>
<comment type="cofactor">
    <cofactor evidence="1">
        <name>Mg(2+)</name>
        <dbReference type="ChEBI" id="CHEBI:18420"/>
    </cofactor>
</comment>